<comment type="caution">
    <text evidence="1">The sequence shown here is derived from an EMBL/GenBank/DDBJ whole genome shotgun (WGS) entry which is preliminary data.</text>
</comment>
<evidence type="ECO:0000313" key="2">
    <source>
        <dbReference type="Proteomes" id="UP001595925"/>
    </source>
</evidence>
<dbReference type="Proteomes" id="UP001595925">
    <property type="component" value="Unassembled WGS sequence"/>
</dbReference>
<evidence type="ECO:0000313" key="1">
    <source>
        <dbReference type="EMBL" id="MFC4990105.1"/>
    </source>
</evidence>
<dbReference type="AlphaFoldDB" id="A0ABD5QKH5"/>
<dbReference type="RefSeq" id="WP_224828797.1">
    <property type="nucleotide sequence ID" value="NZ_JAIVEF010000010.1"/>
</dbReference>
<keyword evidence="2" id="KW-1185">Reference proteome</keyword>
<name>A0ABD5QKH5_9EURY</name>
<keyword evidence="1" id="KW-0378">Hydrolase</keyword>
<proteinExistence type="predicted"/>
<gene>
    <name evidence="1" type="ORF">ACFPFO_20625</name>
</gene>
<reference evidence="1 2" key="1">
    <citation type="journal article" date="2019" name="Int. J. Syst. Evol. Microbiol.">
        <title>The Global Catalogue of Microorganisms (GCM) 10K type strain sequencing project: providing services to taxonomists for standard genome sequencing and annotation.</title>
        <authorList>
            <consortium name="The Broad Institute Genomics Platform"/>
            <consortium name="The Broad Institute Genome Sequencing Center for Infectious Disease"/>
            <person name="Wu L."/>
            <person name="Ma J."/>
        </authorList>
    </citation>
    <scope>NUCLEOTIDE SEQUENCE [LARGE SCALE GENOMIC DNA]</scope>
    <source>
        <strain evidence="1 2">CGMCC 1.15824</strain>
    </source>
</reference>
<organism evidence="1 2">
    <name type="scientific">Saliphagus infecundisoli</name>
    <dbReference type="NCBI Taxonomy" id="1849069"/>
    <lineage>
        <taxon>Archaea</taxon>
        <taxon>Methanobacteriati</taxon>
        <taxon>Methanobacteriota</taxon>
        <taxon>Stenosarchaea group</taxon>
        <taxon>Halobacteria</taxon>
        <taxon>Halobacteriales</taxon>
        <taxon>Natrialbaceae</taxon>
        <taxon>Saliphagus</taxon>
    </lineage>
</organism>
<protein>
    <submittedName>
        <fullName evidence="1">MjaI family restriction endonuclease</fullName>
        <ecNumber evidence="1">3.1.21.-</ecNumber>
    </submittedName>
</protein>
<dbReference type="EC" id="3.1.21.-" evidence="1"/>
<dbReference type="GO" id="GO:0004519">
    <property type="term" value="F:endonuclease activity"/>
    <property type="evidence" value="ECO:0007669"/>
    <property type="project" value="UniProtKB-KW"/>
</dbReference>
<keyword evidence="1" id="KW-0540">Nuclease</keyword>
<sequence>MVDESEFMISEEERERLVAEGIEEFPVEFPKYTTQLLNPANRFAQSTRDDVVGNMNELIEKFREEHPEGTFEDWVDFYFENYDGQKRINDATEKMYPMVRKMKDAFEEVDREMTQDFVRDLVLFKTYEGFDIQEAILRKLGEKFDEETRRATIIEERKGIDGFIGNQPVQVKAETYKDNLQDNIRVPIVYYDENKTNKGMMVDISELTEELEGDRWE</sequence>
<keyword evidence="1" id="KW-0255">Endonuclease</keyword>
<dbReference type="EMBL" id="JBHSJG010000063">
    <property type="protein sequence ID" value="MFC4990105.1"/>
    <property type="molecule type" value="Genomic_DNA"/>
</dbReference>
<dbReference type="Pfam" id="PF09568">
    <property type="entry name" value="RE_MjaI"/>
    <property type="match status" value="1"/>
</dbReference>
<accession>A0ABD5QKH5</accession>
<dbReference type="InterPro" id="IPR019068">
    <property type="entry name" value="Restrct_endonuc_II_MjaI"/>
</dbReference>
<dbReference type="GO" id="GO:0016787">
    <property type="term" value="F:hydrolase activity"/>
    <property type="evidence" value="ECO:0007669"/>
    <property type="project" value="UniProtKB-KW"/>
</dbReference>